<dbReference type="RefSeq" id="WP_092728300.1">
    <property type="nucleotide sequence ID" value="NZ_FMXE01000003.1"/>
</dbReference>
<dbReference type="SUPFAM" id="SSF56935">
    <property type="entry name" value="Porins"/>
    <property type="match status" value="1"/>
</dbReference>
<dbReference type="PROSITE" id="PS52016">
    <property type="entry name" value="TONB_DEPENDENT_REC_3"/>
    <property type="match status" value="1"/>
</dbReference>
<keyword evidence="3 10" id="KW-1134">Transmembrane beta strand</keyword>
<dbReference type="STRING" id="279824.SAMN03080617_00415"/>
<evidence type="ECO:0000256" key="7">
    <source>
        <dbReference type="ARBA" id="ARBA00023136"/>
    </source>
</evidence>
<keyword evidence="6 11" id="KW-0798">TonB box</keyword>
<reference evidence="15" key="1">
    <citation type="submission" date="2016-10" db="EMBL/GenBank/DDBJ databases">
        <authorList>
            <person name="Varghese N."/>
            <person name="Submissions S."/>
        </authorList>
    </citation>
    <scope>NUCLEOTIDE SEQUENCE [LARGE SCALE GENOMIC DNA]</scope>
    <source>
        <strain evidence="15">DSM 22703</strain>
    </source>
</reference>
<dbReference type="InterPro" id="IPR039426">
    <property type="entry name" value="TonB-dep_rcpt-like"/>
</dbReference>
<evidence type="ECO:0000313" key="15">
    <source>
        <dbReference type="Proteomes" id="UP000198756"/>
    </source>
</evidence>
<evidence type="ECO:0000256" key="2">
    <source>
        <dbReference type="ARBA" id="ARBA00022448"/>
    </source>
</evidence>
<organism evidence="14 15">
    <name type="scientific">Algoriphagus alkaliphilus</name>
    <dbReference type="NCBI Taxonomy" id="279824"/>
    <lineage>
        <taxon>Bacteria</taxon>
        <taxon>Pseudomonadati</taxon>
        <taxon>Bacteroidota</taxon>
        <taxon>Cytophagia</taxon>
        <taxon>Cytophagales</taxon>
        <taxon>Cyclobacteriaceae</taxon>
        <taxon>Algoriphagus</taxon>
    </lineage>
</organism>
<evidence type="ECO:0000259" key="13">
    <source>
        <dbReference type="Pfam" id="PF07715"/>
    </source>
</evidence>
<keyword evidence="2 10" id="KW-0813">Transport</keyword>
<evidence type="ECO:0000256" key="4">
    <source>
        <dbReference type="ARBA" id="ARBA00022692"/>
    </source>
</evidence>
<dbReference type="SUPFAM" id="SSF49464">
    <property type="entry name" value="Carboxypeptidase regulatory domain-like"/>
    <property type="match status" value="1"/>
</dbReference>
<keyword evidence="5" id="KW-0732">Signal</keyword>
<dbReference type="Pfam" id="PF13715">
    <property type="entry name" value="CarbopepD_reg_2"/>
    <property type="match status" value="1"/>
</dbReference>
<evidence type="ECO:0000256" key="1">
    <source>
        <dbReference type="ARBA" id="ARBA00004571"/>
    </source>
</evidence>
<dbReference type="GO" id="GO:0009279">
    <property type="term" value="C:cell outer membrane"/>
    <property type="evidence" value="ECO:0007669"/>
    <property type="project" value="UniProtKB-SubCell"/>
</dbReference>
<sequence>MKLSVLSLIFPVLWLAVLPCGEAFSQTNFIYRAQIIDEESELPLPGATLHLLNAPLSAVADDDGMIRLNAVPSGTFTVEVRFLGYRTARFERTFPNDTNKVELIALHPEEEEMEAIVVQSMRSSRLIDDIPTRVEVIAGEELAEKGNMKPGDIRMLLNESTGIQTQQTSATSYNSSIRIQGLDGKYTQLLRDGLPLYSGYSGGLSLMQIPPLDLAQVEVIKGSASTLYGGGAIAGLVNLISRRPEEDGGLNLMLNATSALGMDASVFYSDQAEKVGTTLFASFNKGTAYDPSSVGLTAIPKFDRITVNPKIFWNPKADTELILGFNWTKEDRLGGNMKYIKGEPVSEPYFEHNQTDRFSTQMSYRKNWGEDLVLEFKNSLNFFNREITLPDFLFGGKQFSSFSELNFQKQNTEGEWTAGVNLWTENFDQNQGDFINPLDYQLNTVGAFAQNIWNLAERWTLESGFRLDYQQDYGLFPLPKISLMVEPSESLTFRLGGGLGYKSPTVFSEEAERLSFRNVLPIDPTQFQAERSAGGNFDVNFKSALGEEVTLNTNTLFFYTAIQDPLKLLATEKGFEFRQAEGQIQTRGMELNLKWTYRDWKLFLGYTYADVNERQRGVNSQFPLVAKHRLNNVLMYERHERFWIGLEAYYFSPQLLNDGMTGQSYWILGLMSEKKLGEKTSVFLNFENFLDTRQTAFDTIYTGSISNPQFRDIYAPVDGFVINGGVKVKLTSRP</sequence>
<evidence type="ECO:0000256" key="11">
    <source>
        <dbReference type="RuleBase" id="RU003357"/>
    </source>
</evidence>
<dbReference type="Pfam" id="PF07715">
    <property type="entry name" value="Plug"/>
    <property type="match status" value="1"/>
</dbReference>
<protein>
    <submittedName>
        <fullName evidence="14">Iron complex outermembrane recepter protein</fullName>
    </submittedName>
</protein>
<dbReference type="PANTHER" id="PTHR30069">
    <property type="entry name" value="TONB-DEPENDENT OUTER MEMBRANE RECEPTOR"/>
    <property type="match status" value="1"/>
</dbReference>
<proteinExistence type="inferred from homology"/>
<dbReference type="InterPro" id="IPR037066">
    <property type="entry name" value="Plug_dom_sf"/>
</dbReference>
<evidence type="ECO:0000256" key="9">
    <source>
        <dbReference type="ARBA" id="ARBA00023237"/>
    </source>
</evidence>
<dbReference type="Proteomes" id="UP000198756">
    <property type="component" value="Unassembled WGS sequence"/>
</dbReference>
<name>A0A1G5VB51_9BACT</name>
<dbReference type="EMBL" id="FMXE01000003">
    <property type="protein sequence ID" value="SDA43161.1"/>
    <property type="molecule type" value="Genomic_DNA"/>
</dbReference>
<evidence type="ECO:0000256" key="6">
    <source>
        <dbReference type="ARBA" id="ARBA00023077"/>
    </source>
</evidence>
<dbReference type="AlphaFoldDB" id="A0A1G5VB51"/>
<dbReference type="GO" id="GO:0015344">
    <property type="term" value="F:siderophore uptake transmembrane transporter activity"/>
    <property type="evidence" value="ECO:0007669"/>
    <property type="project" value="TreeGrafter"/>
</dbReference>
<dbReference type="PANTHER" id="PTHR30069:SF29">
    <property type="entry name" value="HEMOGLOBIN AND HEMOGLOBIN-HAPTOGLOBIN-BINDING PROTEIN 1-RELATED"/>
    <property type="match status" value="1"/>
</dbReference>
<keyword evidence="8" id="KW-0675">Receptor</keyword>
<dbReference type="InterPro" id="IPR012910">
    <property type="entry name" value="Plug_dom"/>
</dbReference>
<dbReference type="Gene3D" id="2.40.170.20">
    <property type="entry name" value="TonB-dependent receptor, beta-barrel domain"/>
    <property type="match status" value="1"/>
</dbReference>
<evidence type="ECO:0000313" key="14">
    <source>
        <dbReference type="EMBL" id="SDA43161.1"/>
    </source>
</evidence>
<keyword evidence="4 10" id="KW-0812">Transmembrane</keyword>
<dbReference type="GO" id="GO:0044718">
    <property type="term" value="P:siderophore transmembrane transport"/>
    <property type="evidence" value="ECO:0007669"/>
    <property type="project" value="TreeGrafter"/>
</dbReference>
<dbReference type="Gene3D" id="2.60.40.1120">
    <property type="entry name" value="Carboxypeptidase-like, regulatory domain"/>
    <property type="match status" value="1"/>
</dbReference>
<evidence type="ECO:0000256" key="8">
    <source>
        <dbReference type="ARBA" id="ARBA00023170"/>
    </source>
</evidence>
<gene>
    <name evidence="14" type="ORF">SAMN03080617_00415</name>
</gene>
<dbReference type="InterPro" id="IPR008969">
    <property type="entry name" value="CarboxyPept-like_regulatory"/>
</dbReference>
<dbReference type="Pfam" id="PF00593">
    <property type="entry name" value="TonB_dep_Rec_b-barrel"/>
    <property type="match status" value="1"/>
</dbReference>
<keyword evidence="7 10" id="KW-0472">Membrane</keyword>
<keyword evidence="15" id="KW-1185">Reference proteome</keyword>
<evidence type="ECO:0000259" key="12">
    <source>
        <dbReference type="Pfam" id="PF00593"/>
    </source>
</evidence>
<comment type="similarity">
    <text evidence="10 11">Belongs to the TonB-dependent receptor family.</text>
</comment>
<feature type="domain" description="TonB-dependent receptor plug" evidence="13">
    <location>
        <begin position="128"/>
        <end position="235"/>
    </location>
</feature>
<keyword evidence="9 10" id="KW-0998">Cell outer membrane</keyword>
<dbReference type="Gene3D" id="2.170.130.10">
    <property type="entry name" value="TonB-dependent receptor, plug domain"/>
    <property type="match status" value="1"/>
</dbReference>
<comment type="subcellular location">
    <subcellularLocation>
        <location evidence="1 10">Cell outer membrane</location>
        <topology evidence="1 10">Multi-pass membrane protein</topology>
    </subcellularLocation>
</comment>
<evidence type="ECO:0000256" key="3">
    <source>
        <dbReference type="ARBA" id="ARBA00022452"/>
    </source>
</evidence>
<evidence type="ECO:0000256" key="5">
    <source>
        <dbReference type="ARBA" id="ARBA00022729"/>
    </source>
</evidence>
<accession>A0A1G5VB51</accession>
<dbReference type="InterPro" id="IPR000531">
    <property type="entry name" value="Beta-barrel_TonB"/>
</dbReference>
<dbReference type="InterPro" id="IPR036942">
    <property type="entry name" value="Beta-barrel_TonB_sf"/>
</dbReference>
<dbReference type="OrthoDB" id="1109239at2"/>
<feature type="domain" description="TonB-dependent receptor-like beta-barrel" evidence="12">
    <location>
        <begin position="348"/>
        <end position="688"/>
    </location>
</feature>
<evidence type="ECO:0000256" key="10">
    <source>
        <dbReference type="PROSITE-ProRule" id="PRU01360"/>
    </source>
</evidence>